<keyword evidence="3" id="KW-1003">Cell membrane</keyword>
<evidence type="ECO:0000256" key="4">
    <source>
        <dbReference type="ARBA" id="ARBA00022617"/>
    </source>
</evidence>
<dbReference type="RefSeq" id="WP_127728628.1">
    <property type="nucleotide sequence ID" value="NZ_SACP01000008.1"/>
</dbReference>
<evidence type="ECO:0000256" key="5">
    <source>
        <dbReference type="ARBA" id="ARBA00022692"/>
    </source>
</evidence>
<dbReference type="PROSITE" id="PS51007">
    <property type="entry name" value="CYTC"/>
    <property type="match status" value="1"/>
</dbReference>
<keyword evidence="9 11" id="KW-0408">Iron</keyword>
<feature type="domain" description="Cytochrome c" evidence="13">
    <location>
        <begin position="70"/>
        <end position="170"/>
    </location>
</feature>
<comment type="caution">
    <text evidence="14">The sequence shown here is derived from an EMBL/GenBank/DDBJ whole genome shotgun (WGS) entry which is preliminary data.</text>
</comment>
<dbReference type="GO" id="GO:0046872">
    <property type="term" value="F:metal ion binding"/>
    <property type="evidence" value="ECO:0007669"/>
    <property type="project" value="UniProtKB-KW"/>
</dbReference>
<reference evidence="14 15" key="1">
    <citation type="submission" date="2019-01" db="EMBL/GenBank/DDBJ databases">
        <authorList>
            <person name="Chen W.-M."/>
        </authorList>
    </citation>
    <scope>NUCLEOTIDE SEQUENCE [LARGE SCALE GENOMIC DNA]</scope>
    <source>
        <strain evidence="14 15">TER-1</strain>
    </source>
</reference>
<keyword evidence="15" id="KW-1185">Reference proteome</keyword>
<dbReference type="Gene3D" id="1.10.760.10">
    <property type="entry name" value="Cytochrome c-like domain"/>
    <property type="match status" value="1"/>
</dbReference>
<evidence type="ECO:0000256" key="11">
    <source>
        <dbReference type="PROSITE-ProRule" id="PRU00433"/>
    </source>
</evidence>
<dbReference type="PRINTS" id="PR00604">
    <property type="entry name" value="CYTCHRMECIAB"/>
</dbReference>
<evidence type="ECO:0000313" key="14">
    <source>
        <dbReference type="EMBL" id="RVU18684.1"/>
    </source>
</evidence>
<evidence type="ECO:0000256" key="7">
    <source>
        <dbReference type="ARBA" id="ARBA00022982"/>
    </source>
</evidence>
<feature type="transmembrane region" description="Helical" evidence="12">
    <location>
        <begin position="12"/>
        <end position="31"/>
    </location>
</feature>
<evidence type="ECO:0000256" key="1">
    <source>
        <dbReference type="ARBA" id="ARBA00004162"/>
    </source>
</evidence>
<evidence type="ECO:0000256" key="2">
    <source>
        <dbReference type="ARBA" id="ARBA00022448"/>
    </source>
</evidence>
<gene>
    <name evidence="14" type="ORF">EOE48_09870</name>
</gene>
<dbReference type="GO" id="GO:0020037">
    <property type="term" value="F:heme binding"/>
    <property type="evidence" value="ECO:0007669"/>
    <property type="project" value="InterPro"/>
</dbReference>
<dbReference type="FunFam" id="1.10.760.10:FF:000026">
    <property type="entry name" value="Cytochrome C, membrane-bound"/>
    <property type="match status" value="1"/>
</dbReference>
<evidence type="ECO:0000256" key="10">
    <source>
        <dbReference type="ARBA" id="ARBA00023136"/>
    </source>
</evidence>
<accession>A0A437P8U1</accession>
<evidence type="ECO:0000259" key="13">
    <source>
        <dbReference type="PROSITE" id="PS51007"/>
    </source>
</evidence>
<evidence type="ECO:0000256" key="12">
    <source>
        <dbReference type="SAM" id="Phobius"/>
    </source>
</evidence>
<dbReference type="InterPro" id="IPR002327">
    <property type="entry name" value="Cyt_c_1A/1B"/>
</dbReference>
<name>A0A437P8U1_9HYPH</name>
<dbReference type="PANTHER" id="PTHR11961">
    <property type="entry name" value="CYTOCHROME C"/>
    <property type="match status" value="1"/>
</dbReference>
<keyword evidence="6 11" id="KW-0479">Metal-binding</keyword>
<keyword evidence="2" id="KW-0813">Transport</keyword>
<dbReference type="InterPro" id="IPR009056">
    <property type="entry name" value="Cyt_c-like_dom"/>
</dbReference>
<evidence type="ECO:0000256" key="6">
    <source>
        <dbReference type="ARBA" id="ARBA00022723"/>
    </source>
</evidence>
<dbReference type="InterPro" id="IPR036909">
    <property type="entry name" value="Cyt_c-like_dom_sf"/>
</dbReference>
<keyword evidence="5 12" id="KW-0812">Transmembrane</keyword>
<dbReference type="SUPFAM" id="SSF46626">
    <property type="entry name" value="Cytochrome c"/>
    <property type="match status" value="1"/>
</dbReference>
<keyword evidence="4 11" id="KW-0349">Heme</keyword>
<evidence type="ECO:0000313" key="15">
    <source>
        <dbReference type="Proteomes" id="UP000286997"/>
    </source>
</evidence>
<dbReference type="GO" id="GO:0009055">
    <property type="term" value="F:electron transfer activity"/>
    <property type="evidence" value="ECO:0007669"/>
    <property type="project" value="InterPro"/>
</dbReference>
<dbReference type="EMBL" id="SACP01000008">
    <property type="protein sequence ID" value="RVU18684.1"/>
    <property type="molecule type" value="Genomic_DNA"/>
</dbReference>
<dbReference type="Proteomes" id="UP000286997">
    <property type="component" value="Unassembled WGS sequence"/>
</dbReference>
<organism evidence="14 15">
    <name type="scientific">Methylobacterium oryzihabitans</name>
    <dbReference type="NCBI Taxonomy" id="2499852"/>
    <lineage>
        <taxon>Bacteria</taxon>
        <taxon>Pseudomonadati</taxon>
        <taxon>Pseudomonadota</taxon>
        <taxon>Alphaproteobacteria</taxon>
        <taxon>Hyphomicrobiales</taxon>
        <taxon>Methylobacteriaceae</taxon>
        <taxon>Methylobacterium</taxon>
    </lineage>
</organism>
<proteinExistence type="predicted"/>
<dbReference type="Pfam" id="PF00034">
    <property type="entry name" value="Cytochrom_C"/>
    <property type="match status" value="1"/>
</dbReference>
<sequence length="179" mass="18635">MDSFELNKVAGAVLGALLLAMGTGFLAELIYKPKPAGDRGYALPVAEETAGGAAAEAPKEEPLPVRLASADAAKGQGAAKKCMACHSFEKGGPNKVGPDLWGVVGRHKGGHEGFGYSAAMKAKGGDWTYDDLDHFLKSPKGFVQGTIMAFAGVSSPQERADILAYLKTLSDSPVEFPKP</sequence>
<keyword evidence="7" id="KW-0249">Electron transport</keyword>
<keyword evidence="10 12" id="KW-0472">Membrane</keyword>
<evidence type="ECO:0000256" key="3">
    <source>
        <dbReference type="ARBA" id="ARBA00022475"/>
    </source>
</evidence>
<dbReference type="GO" id="GO:0005886">
    <property type="term" value="C:plasma membrane"/>
    <property type="evidence" value="ECO:0007669"/>
    <property type="project" value="UniProtKB-SubCell"/>
</dbReference>
<dbReference type="AlphaFoldDB" id="A0A437P8U1"/>
<comment type="subcellular location">
    <subcellularLocation>
        <location evidence="1">Cell membrane</location>
        <topology evidence="1">Single-pass membrane protein</topology>
    </subcellularLocation>
</comment>
<evidence type="ECO:0000256" key="8">
    <source>
        <dbReference type="ARBA" id="ARBA00022989"/>
    </source>
</evidence>
<dbReference type="OrthoDB" id="9805828at2"/>
<evidence type="ECO:0000256" key="9">
    <source>
        <dbReference type="ARBA" id="ARBA00023004"/>
    </source>
</evidence>
<keyword evidence="8 12" id="KW-1133">Transmembrane helix</keyword>
<protein>
    <submittedName>
        <fullName evidence="14">Cytochrome c family protein</fullName>
    </submittedName>
</protein>